<evidence type="ECO:0000313" key="1">
    <source>
        <dbReference type="EMBL" id="BAO34149.1"/>
    </source>
</evidence>
<accession>A0AAT9E3U4</accession>
<dbReference type="AlphaFoldDB" id="A0AAT9E3U4"/>
<organism evidence="1">
    <name type="scientific">Serratia marcescens SM39</name>
    <dbReference type="NCBI Taxonomy" id="1334564"/>
    <lineage>
        <taxon>Bacteria</taxon>
        <taxon>Pseudomonadati</taxon>
        <taxon>Pseudomonadota</taxon>
        <taxon>Gammaproteobacteria</taxon>
        <taxon>Enterobacterales</taxon>
        <taxon>Yersiniaceae</taxon>
        <taxon>Serratia</taxon>
    </lineage>
</organism>
<reference evidence="1" key="1">
    <citation type="journal article" date="2014" name="Genome Biol. Evol.">
        <title>Genome evolution and plasticity of Serratia marcescens, an important multidrug-resistant nosocomial pathogen.</title>
        <authorList>
            <person name="Iguchi A."/>
            <person name="Nagaya Y."/>
            <person name="Pradel E."/>
            <person name="Ooka T."/>
            <person name="Ogura Y."/>
            <person name="Katsura K."/>
            <person name="Kurokawa K."/>
            <person name="Oshima K."/>
            <person name="Hattori M."/>
            <person name="Parkhill J."/>
            <person name="Sebaihia M."/>
            <person name="Coulthurst S.J."/>
            <person name="Gotoh N."/>
            <person name="Thomson N.R."/>
            <person name="Ewbank J.J."/>
            <person name="Hayashi T."/>
        </authorList>
    </citation>
    <scope>NUCLEOTIDE SEQUENCE</scope>
    <source>
        <strain evidence="1">SM39</strain>
    </source>
</reference>
<dbReference type="EMBL" id="AP013063">
    <property type="protein sequence ID" value="BAO34149.1"/>
    <property type="molecule type" value="Genomic_DNA"/>
</dbReference>
<dbReference type="RefSeq" id="WP_041035378.1">
    <property type="nucleotide sequence ID" value="NZ_AP013063.1"/>
</dbReference>
<proteinExistence type="predicted"/>
<sequence>MKIVMLDAVGRPVMHLGIEDLKLSAIARKLNVPRPTLHSYVERQGLVEAIRHFSEKNKA</sequence>
<gene>
    <name evidence="1" type="ORF">SM39_2130</name>
</gene>
<name>A0AAT9E3U4_SERMA</name>
<dbReference type="KEGG" id="smar:SM39_2130"/>
<protein>
    <submittedName>
        <fullName evidence="1">Uncharacterized protein</fullName>
    </submittedName>
</protein>